<reference evidence="1" key="1">
    <citation type="submission" date="2023-04" db="EMBL/GenBank/DDBJ databases">
        <title>Candida boidinii NBRC 1967.</title>
        <authorList>
            <person name="Ichikawa N."/>
            <person name="Sato H."/>
            <person name="Tonouchi N."/>
        </authorList>
    </citation>
    <scope>NUCLEOTIDE SEQUENCE</scope>
    <source>
        <strain evidence="1">NBRC 1967</strain>
    </source>
</reference>
<proteinExistence type="predicted"/>
<keyword evidence="2" id="KW-1185">Reference proteome</keyword>
<organism evidence="1 2">
    <name type="scientific">Candida boidinii</name>
    <name type="common">Yeast</name>
    <dbReference type="NCBI Taxonomy" id="5477"/>
    <lineage>
        <taxon>Eukaryota</taxon>
        <taxon>Fungi</taxon>
        <taxon>Dikarya</taxon>
        <taxon>Ascomycota</taxon>
        <taxon>Saccharomycotina</taxon>
        <taxon>Pichiomycetes</taxon>
        <taxon>Pichiales</taxon>
        <taxon>Pichiaceae</taxon>
        <taxon>Ogataea</taxon>
        <taxon>Ogataea/Candida clade</taxon>
    </lineage>
</organism>
<name>A0ACB5TPW3_CANBO</name>
<comment type="caution">
    <text evidence="1">The sequence shown here is derived from an EMBL/GenBank/DDBJ whole genome shotgun (WGS) entry which is preliminary data.</text>
</comment>
<evidence type="ECO:0000313" key="1">
    <source>
        <dbReference type="EMBL" id="GME92490.1"/>
    </source>
</evidence>
<protein>
    <submittedName>
        <fullName evidence="1">Unnamed protein product</fullName>
    </submittedName>
</protein>
<dbReference type="Proteomes" id="UP001165101">
    <property type="component" value="Unassembled WGS sequence"/>
</dbReference>
<sequence>MQENSLHIVKTEIRDRILPFPKLAASHDMKSLSQSSISMASATGSTPESDDHHQELLALRNRVKELESILHSQQMPSSPDTSSLSLNTPTNSSMVNLVKPYSDNNMPTTYSESSSTSGYSLESLQTKIDIDTVVFPAGKPALFKSSLSASIDSTLSCKNIFKKDPIMRVYRTFIKLVSWRNSAKMQYEIMKTKSIKDNATKQPTRRTGNYYYGDIGPKITQNTAEAENQATTATTSATTNTGTSDSPNGEKSNGNNTGSNENETNKDESLKNKEASEEEKTKKADSEFSSKLIDSLSLTYSKDEVQKAKRRKLIQNTDKKTIAPIPLNLFNTVKYFVSENEITSMFQSTVPSKRTAWLLIDRYFKFVHPFYPFLDQTDIYKEFNRILGEKSYKEEKIQVKIEKRLDFARISLVCMILRMGKLTLYDNQNRPIIVDKSNLDYENILYLLKTEPVDDKVTVLQQLALSPFNILSGYSYEAFEGMLHMKLIQQLAPEEGEITDYSSTYSGLIYDLSFTLGLNRDPTKFSGSLKDKHMLNKYRKTWFSIIQSDSIQGFMTVRPFPNNFERQDTKLPEFEGEENNNNFDLEIEKVTISILKSGYNFDEIYKPLCDEILNYHQNPSLISILNYIELIENFSNKNFGNMYDDVLVLIDFKNSTHCENIKKAHNLKLYCQCQFLLVFLNLHLFFHFEAFGKMELAYKRYRNLVELTTKLTYTLCLLLTGFKSYAGSGFDVIMTPSLLIMLVKLIWICIPLCLRPSHVLYVLSLDNNKPSEKEKEYLNKLSSHAIDLIKIMLSTLSKLSHSYYFAWRYSKINLYLLKKLMEFNEKCLNPKKKYASSETEEEFLKEDISTTAKLPPRKRNIVNMFHIDDLKELVDLSDNAKELYRKHLVQRKAHNDAIEADTEVTVVNIATAAATPKNPASVPNAPNASKSNVSISSTSSVRSVENNNVNQHVSSSNSLPDAAVLTPVTMEMSKFDSTYANRLGSMDENSIENGKEGLFGTLKNRPVDIGDNPDITWFSLIATERQDHYDNPVVLNSDFGSRIN</sequence>
<dbReference type="EMBL" id="BSXV01001334">
    <property type="protein sequence ID" value="GME92490.1"/>
    <property type="molecule type" value="Genomic_DNA"/>
</dbReference>
<gene>
    <name evidence="1" type="ORF">Cboi01_000276800</name>
</gene>
<evidence type="ECO:0000313" key="2">
    <source>
        <dbReference type="Proteomes" id="UP001165101"/>
    </source>
</evidence>
<accession>A0ACB5TPW3</accession>